<dbReference type="OrthoDB" id="10257284at2759"/>
<dbReference type="GO" id="GO:0003993">
    <property type="term" value="F:acid phosphatase activity"/>
    <property type="evidence" value="ECO:0007669"/>
    <property type="project" value="UniProtKB-EC"/>
</dbReference>
<dbReference type="PANTHER" id="PTHR11567">
    <property type="entry name" value="ACID PHOSPHATASE-RELATED"/>
    <property type="match status" value="1"/>
</dbReference>
<evidence type="ECO:0000256" key="3">
    <source>
        <dbReference type="ARBA" id="ARBA00012646"/>
    </source>
</evidence>
<dbReference type="InterPro" id="IPR029033">
    <property type="entry name" value="His_PPase_superfam"/>
</dbReference>
<keyword evidence="9" id="KW-1185">Reference proteome</keyword>
<dbReference type="AlphaFoldDB" id="A0A9P0BE40"/>
<evidence type="ECO:0000256" key="1">
    <source>
        <dbReference type="ARBA" id="ARBA00000032"/>
    </source>
</evidence>
<dbReference type="CDD" id="cd07061">
    <property type="entry name" value="HP_HAP_like"/>
    <property type="match status" value="1"/>
</dbReference>
<evidence type="ECO:0000256" key="7">
    <source>
        <dbReference type="ARBA" id="ARBA00023180"/>
    </source>
</evidence>
<proteinExistence type="inferred from homology"/>
<dbReference type="Gene3D" id="3.40.50.1240">
    <property type="entry name" value="Phosphoglycerate mutase-like"/>
    <property type="match status" value="1"/>
</dbReference>
<evidence type="ECO:0000256" key="5">
    <source>
        <dbReference type="ARBA" id="ARBA00022801"/>
    </source>
</evidence>
<comment type="similarity">
    <text evidence="2">Belongs to the histidine acid phosphatase family.</text>
</comment>
<accession>A0A9P0BE40</accession>
<dbReference type="SUPFAM" id="SSF53254">
    <property type="entry name" value="Phosphoglycerate mutase-like"/>
    <property type="match status" value="1"/>
</dbReference>
<evidence type="ECO:0000313" key="9">
    <source>
        <dbReference type="Proteomes" id="UP001154078"/>
    </source>
</evidence>
<dbReference type="InterPro" id="IPR000560">
    <property type="entry name" value="His_Pase_clade-2"/>
</dbReference>
<dbReference type="Proteomes" id="UP001154078">
    <property type="component" value="Chromosome 7"/>
</dbReference>
<dbReference type="InterPro" id="IPR050645">
    <property type="entry name" value="Histidine_acid_phosphatase"/>
</dbReference>
<keyword evidence="4" id="KW-0732">Signal</keyword>
<keyword evidence="6" id="KW-1015">Disulfide bond</keyword>
<comment type="catalytic activity">
    <reaction evidence="1">
        <text>a phosphate monoester + H2O = an alcohol + phosphate</text>
        <dbReference type="Rhea" id="RHEA:15017"/>
        <dbReference type="ChEBI" id="CHEBI:15377"/>
        <dbReference type="ChEBI" id="CHEBI:30879"/>
        <dbReference type="ChEBI" id="CHEBI:43474"/>
        <dbReference type="ChEBI" id="CHEBI:67140"/>
        <dbReference type="EC" id="3.1.3.2"/>
    </reaction>
</comment>
<evidence type="ECO:0000313" key="8">
    <source>
        <dbReference type="EMBL" id="CAH0561082.1"/>
    </source>
</evidence>
<dbReference type="EMBL" id="OV121138">
    <property type="protein sequence ID" value="CAH0561082.1"/>
    <property type="molecule type" value="Genomic_DNA"/>
</dbReference>
<gene>
    <name evidence="8" type="ORF">MELIAE_LOCUS10709</name>
</gene>
<reference evidence="8" key="1">
    <citation type="submission" date="2021-12" db="EMBL/GenBank/DDBJ databases">
        <authorList>
            <person name="King R."/>
        </authorList>
    </citation>
    <scope>NUCLEOTIDE SEQUENCE</scope>
</reference>
<sequence length="356" mass="41861">MISYIQNFFSSLYDLFNGEKCSNNSLRLVQVIFRHGNRTNLTSATYKIDPYRFEQYYPYGVGQLTKEGKLKSYKMGQDLRKRYKQFLGDVYLNKMVEGISSSKTRAQCSLLAALAGLCPPNKNEIFEKRLNWQPIPYNTLCEQQDKLFLKTDNEKFVKLYCELQKNPETMEILSRYCNIFSYLTDYTGQEIKTIKDSYFLYGCFKVEEELGFVLPDWSCKVYPDPLHEMALIFFTELTENLEIKRLFTGYLMKFMVNEMNEKITDRQNNRKKMVLYSAHDLQVMCFLIAIGYCNIEIPPYAAYILVELHEIDNVFGVKVFYQNYKSSKPCQVKIKGKTFTPLDEFVCMIKDSFPKD</sequence>
<name>A0A9P0BE40_BRAAE</name>
<dbReference type="EC" id="3.1.3.2" evidence="3"/>
<dbReference type="Pfam" id="PF00328">
    <property type="entry name" value="His_Phos_2"/>
    <property type="match status" value="1"/>
</dbReference>
<keyword evidence="5" id="KW-0378">Hydrolase</keyword>
<evidence type="ECO:0000256" key="6">
    <source>
        <dbReference type="ARBA" id="ARBA00023157"/>
    </source>
</evidence>
<protein>
    <recommendedName>
        <fullName evidence="3">acid phosphatase</fullName>
        <ecNumber evidence="3">3.1.3.2</ecNumber>
    </recommendedName>
</protein>
<keyword evidence="7" id="KW-0325">Glycoprotein</keyword>
<evidence type="ECO:0000256" key="4">
    <source>
        <dbReference type="ARBA" id="ARBA00022729"/>
    </source>
</evidence>
<organism evidence="8 9">
    <name type="scientific">Brassicogethes aeneus</name>
    <name type="common">Rape pollen beetle</name>
    <name type="synonym">Meligethes aeneus</name>
    <dbReference type="NCBI Taxonomy" id="1431903"/>
    <lineage>
        <taxon>Eukaryota</taxon>
        <taxon>Metazoa</taxon>
        <taxon>Ecdysozoa</taxon>
        <taxon>Arthropoda</taxon>
        <taxon>Hexapoda</taxon>
        <taxon>Insecta</taxon>
        <taxon>Pterygota</taxon>
        <taxon>Neoptera</taxon>
        <taxon>Endopterygota</taxon>
        <taxon>Coleoptera</taxon>
        <taxon>Polyphaga</taxon>
        <taxon>Cucujiformia</taxon>
        <taxon>Nitidulidae</taxon>
        <taxon>Meligethinae</taxon>
        <taxon>Brassicogethes</taxon>
    </lineage>
</organism>
<dbReference type="PANTHER" id="PTHR11567:SF211">
    <property type="entry name" value="PROSTATIC ACID PHOSPHATASE"/>
    <property type="match status" value="1"/>
</dbReference>
<evidence type="ECO:0000256" key="2">
    <source>
        <dbReference type="ARBA" id="ARBA00005375"/>
    </source>
</evidence>